<feature type="domain" description="N-acetyltransferase" evidence="2">
    <location>
        <begin position="10"/>
        <end position="179"/>
    </location>
</feature>
<keyword evidence="3" id="KW-0808">Transferase</keyword>
<keyword evidence="1" id="KW-0046">Antibiotic resistance</keyword>
<keyword evidence="4" id="KW-1185">Reference proteome</keyword>
<dbReference type="PROSITE" id="PS51186">
    <property type="entry name" value="GNAT"/>
    <property type="match status" value="1"/>
</dbReference>
<dbReference type="Gene3D" id="3.40.630.30">
    <property type="match status" value="1"/>
</dbReference>
<dbReference type="InterPro" id="IPR000182">
    <property type="entry name" value="GNAT_dom"/>
</dbReference>
<protein>
    <submittedName>
        <fullName evidence="3">Acetyltransferase</fullName>
    </submittedName>
</protein>
<dbReference type="AlphaFoldDB" id="A0A5B1M1A5"/>
<dbReference type="Proteomes" id="UP000324351">
    <property type="component" value="Unassembled WGS sequence"/>
</dbReference>
<evidence type="ECO:0000313" key="3">
    <source>
        <dbReference type="EMBL" id="KAA1426544.1"/>
    </source>
</evidence>
<organism evidence="3 4">
    <name type="scientific">Nocardioides antri</name>
    <dbReference type="NCBI Taxonomy" id="2607659"/>
    <lineage>
        <taxon>Bacteria</taxon>
        <taxon>Bacillati</taxon>
        <taxon>Actinomycetota</taxon>
        <taxon>Actinomycetes</taxon>
        <taxon>Propionibacteriales</taxon>
        <taxon>Nocardioidaceae</taxon>
        <taxon>Nocardioides</taxon>
    </lineage>
</organism>
<dbReference type="PANTHER" id="PTHR31438">
    <property type="entry name" value="LYSINE N-ACYLTRANSFERASE C17G9.06C-RELATED"/>
    <property type="match status" value="1"/>
</dbReference>
<sequence length="188" mass="20680">MEPDVDLPAVGLRPMTRADFPDLLRWRTAPHVARWFPSTEAATLALIEARYGPRVDGRGATRMFVVEAHGRSVGFLQDYRISDHPEFAVLTPDPDAIGVDYAIGEVAWLGRGVGLRMLQRWYAVAHAGYPDATTYFAAPDHRNTASRRLLVKAGFVEGTWFDEPQRDGTVATLVGHTLAAASVLGLRP</sequence>
<dbReference type="EMBL" id="VUJW01000008">
    <property type="protein sequence ID" value="KAA1426544.1"/>
    <property type="molecule type" value="Genomic_DNA"/>
</dbReference>
<reference evidence="3 4" key="2">
    <citation type="submission" date="2019-09" db="EMBL/GenBank/DDBJ databases">
        <authorList>
            <person name="Jin C."/>
        </authorList>
    </citation>
    <scope>NUCLEOTIDE SEQUENCE [LARGE SCALE GENOMIC DNA]</scope>
    <source>
        <strain evidence="3 4">BN140041</strain>
    </source>
</reference>
<proteinExistence type="predicted"/>
<reference evidence="3 4" key="1">
    <citation type="submission" date="2019-09" db="EMBL/GenBank/DDBJ databases">
        <title>Nocardioides panacisoli sp. nov., isolated from the soil of a ginseng field.</title>
        <authorList>
            <person name="Cho C."/>
        </authorList>
    </citation>
    <scope>NUCLEOTIDE SEQUENCE [LARGE SCALE GENOMIC DNA]</scope>
    <source>
        <strain evidence="3 4">BN140041</strain>
    </source>
</reference>
<comment type="caution">
    <text evidence="3">The sequence shown here is derived from an EMBL/GenBank/DDBJ whole genome shotgun (WGS) entry which is preliminary data.</text>
</comment>
<accession>A0A5B1M1A5</accession>
<dbReference type="SUPFAM" id="SSF55729">
    <property type="entry name" value="Acyl-CoA N-acyltransferases (Nat)"/>
    <property type="match status" value="1"/>
</dbReference>
<dbReference type="GO" id="GO:0016410">
    <property type="term" value="F:N-acyltransferase activity"/>
    <property type="evidence" value="ECO:0007669"/>
    <property type="project" value="TreeGrafter"/>
</dbReference>
<dbReference type="Pfam" id="PF13523">
    <property type="entry name" value="Acetyltransf_8"/>
    <property type="match status" value="1"/>
</dbReference>
<dbReference type="RefSeq" id="WP_149751126.1">
    <property type="nucleotide sequence ID" value="NZ_VUJW01000008.1"/>
</dbReference>
<gene>
    <name evidence="3" type="ORF">F0U47_14225</name>
</gene>
<dbReference type="PANTHER" id="PTHR31438:SF1">
    <property type="entry name" value="LYSINE N-ACYLTRANSFERASE C17G9.06C-RELATED"/>
    <property type="match status" value="1"/>
</dbReference>
<evidence type="ECO:0000313" key="4">
    <source>
        <dbReference type="Proteomes" id="UP000324351"/>
    </source>
</evidence>
<dbReference type="GO" id="GO:0046677">
    <property type="term" value="P:response to antibiotic"/>
    <property type="evidence" value="ECO:0007669"/>
    <property type="project" value="UniProtKB-KW"/>
</dbReference>
<dbReference type="InterPro" id="IPR016181">
    <property type="entry name" value="Acyl_CoA_acyltransferase"/>
</dbReference>
<evidence type="ECO:0000259" key="2">
    <source>
        <dbReference type="PROSITE" id="PS51186"/>
    </source>
</evidence>
<name>A0A5B1M1A5_9ACTN</name>
<evidence type="ECO:0000256" key="1">
    <source>
        <dbReference type="ARBA" id="ARBA00023251"/>
    </source>
</evidence>